<sequence>MHNKAERLQKMKPLTGESPPELAHRLPPGQIWTDRFPILHEGDVPRYDMAAWNLRLFGEVEGELTLSFDDLMAMPQTEIRCDIHCVTRWSKADTTWKGVLFQDLLERLNIKPDARYVMIHADPDYETNLPLSDLLGDQALLAHTYDGQPLTQKHGGPLRLVVPHLYFWKSAKWVRGFEFMTKDRPGFWERNGFHNVAEPFQEQRFSEQGQHMPEDEWKNFEFD</sequence>
<dbReference type="EMBL" id="JAAAMU010000007">
    <property type="protein sequence ID" value="NBC70506.1"/>
    <property type="molecule type" value="Genomic_DNA"/>
</dbReference>
<reference evidence="3 4" key="1">
    <citation type="submission" date="2020-01" db="EMBL/GenBank/DDBJ databases">
        <title>Paenibacillus soybeanensis sp. nov. isolated from the nodules of soybean (Glycine max(L.) Merr).</title>
        <authorList>
            <person name="Wang H."/>
        </authorList>
    </citation>
    <scope>NUCLEOTIDE SEQUENCE [LARGE SCALE GENOMIC DNA]</scope>
    <source>
        <strain evidence="3 4">DSM 23054</strain>
    </source>
</reference>
<dbReference type="InterPro" id="IPR036374">
    <property type="entry name" value="OxRdtase_Mopterin-bd_sf"/>
</dbReference>
<protein>
    <submittedName>
        <fullName evidence="3">Molybdopterin-dependent oxidoreductase</fullName>
    </submittedName>
</protein>
<name>A0A7X4YRW9_9BACL</name>
<dbReference type="SUPFAM" id="SSF56524">
    <property type="entry name" value="Oxidoreductase molybdopterin-binding domain"/>
    <property type="match status" value="1"/>
</dbReference>
<gene>
    <name evidence="3" type="ORF">GT003_16005</name>
</gene>
<dbReference type="OrthoDB" id="9778777at2"/>
<dbReference type="InterPro" id="IPR000572">
    <property type="entry name" value="OxRdtase_Mopterin-bd_dom"/>
</dbReference>
<dbReference type="Proteomes" id="UP000558113">
    <property type="component" value="Unassembled WGS sequence"/>
</dbReference>
<dbReference type="AlphaFoldDB" id="A0A7X4YRW9"/>
<feature type="region of interest" description="Disordered" evidence="1">
    <location>
        <begin position="1"/>
        <end position="24"/>
    </location>
</feature>
<dbReference type="Gene3D" id="3.90.420.10">
    <property type="entry name" value="Oxidoreductase, molybdopterin-binding domain"/>
    <property type="match status" value="1"/>
</dbReference>
<dbReference type="RefSeq" id="WP_161699507.1">
    <property type="nucleotide sequence ID" value="NZ_JAAAMU010000007.1"/>
</dbReference>
<evidence type="ECO:0000313" key="3">
    <source>
        <dbReference type="EMBL" id="NBC70506.1"/>
    </source>
</evidence>
<evidence type="ECO:0000256" key="1">
    <source>
        <dbReference type="SAM" id="MobiDB-lite"/>
    </source>
</evidence>
<accession>A0A7X4YRW9</accession>
<feature type="domain" description="Oxidoreductase molybdopterin-binding" evidence="2">
    <location>
        <begin position="42"/>
        <end position="188"/>
    </location>
</feature>
<keyword evidence="4" id="KW-1185">Reference proteome</keyword>
<dbReference type="Pfam" id="PF00174">
    <property type="entry name" value="Oxidored_molyb"/>
    <property type="match status" value="1"/>
</dbReference>
<evidence type="ECO:0000259" key="2">
    <source>
        <dbReference type="Pfam" id="PF00174"/>
    </source>
</evidence>
<organism evidence="3 4">
    <name type="scientific">Paenibacillus sacheonensis</name>
    <dbReference type="NCBI Taxonomy" id="742054"/>
    <lineage>
        <taxon>Bacteria</taxon>
        <taxon>Bacillati</taxon>
        <taxon>Bacillota</taxon>
        <taxon>Bacilli</taxon>
        <taxon>Bacillales</taxon>
        <taxon>Paenibacillaceae</taxon>
        <taxon>Paenibacillus</taxon>
    </lineage>
</organism>
<dbReference type="CDD" id="cd02109">
    <property type="entry name" value="arch_bact_SO_family_Moco"/>
    <property type="match status" value="1"/>
</dbReference>
<comment type="caution">
    <text evidence="3">The sequence shown here is derived from an EMBL/GenBank/DDBJ whole genome shotgun (WGS) entry which is preliminary data.</text>
</comment>
<dbReference type="PANTHER" id="PTHR43032:SF4">
    <property type="entry name" value="OXIDOREDUCTASE MOLYBDOPTERIN-BINDING DOMAIN-CONTAINING PROTEIN"/>
    <property type="match status" value="1"/>
</dbReference>
<evidence type="ECO:0000313" key="4">
    <source>
        <dbReference type="Proteomes" id="UP000558113"/>
    </source>
</evidence>
<proteinExistence type="predicted"/>
<dbReference type="PANTHER" id="PTHR43032">
    <property type="entry name" value="PROTEIN-METHIONINE-SULFOXIDE REDUCTASE"/>
    <property type="match status" value="1"/>
</dbReference>